<protein>
    <submittedName>
        <fullName evidence="5">Trehalose/maltose transport system substrate-binding protein</fullName>
    </submittedName>
</protein>
<dbReference type="Pfam" id="PF01547">
    <property type="entry name" value="SBP_bac_1"/>
    <property type="match status" value="1"/>
</dbReference>
<comment type="similarity">
    <text evidence="2">Belongs to the bacterial solute-binding protein 1 family.</text>
</comment>
<dbReference type="Proteomes" id="UP000198672">
    <property type="component" value="Unassembled WGS sequence"/>
</dbReference>
<dbReference type="GO" id="GO:0042597">
    <property type="term" value="C:periplasmic space"/>
    <property type="evidence" value="ECO:0007669"/>
    <property type="project" value="UniProtKB-SubCell"/>
</dbReference>
<evidence type="ECO:0000313" key="6">
    <source>
        <dbReference type="Proteomes" id="UP000198672"/>
    </source>
</evidence>
<evidence type="ECO:0000256" key="2">
    <source>
        <dbReference type="ARBA" id="ARBA00008520"/>
    </source>
</evidence>
<name>A0A1H3FUJ2_ALLWA</name>
<accession>A0A1H3FUJ2</accession>
<dbReference type="PANTHER" id="PTHR43649:SF34">
    <property type="entry name" value="ABC TRANSPORTER PERIPLASMIC-BINDING PROTEIN YCJN-RELATED"/>
    <property type="match status" value="1"/>
</dbReference>
<gene>
    <name evidence="5" type="ORF">SAMN05421644_1212</name>
</gene>
<dbReference type="SUPFAM" id="SSF53850">
    <property type="entry name" value="Periplasmic binding protein-like II"/>
    <property type="match status" value="1"/>
</dbReference>
<dbReference type="InterPro" id="IPR050490">
    <property type="entry name" value="Bact_solute-bd_prot1"/>
</dbReference>
<dbReference type="InterPro" id="IPR006059">
    <property type="entry name" value="SBP"/>
</dbReference>
<keyword evidence="6" id="KW-1185">Reference proteome</keyword>
<comment type="subcellular location">
    <subcellularLocation>
        <location evidence="1">Periplasm</location>
    </subcellularLocation>
</comment>
<keyword evidence="3" id="KW-0813">Transport</keyword>
<dbReference type="AlphaFoldDB" id="A0A1H3FUJ2"/>
<reference evidence="6" key="1">
    <citation type="submission" date="2016-10" db="EMBL/GenBank/DDBJ databases">
        <authorList>
            <person name="Varghese N."/>
            <person name="Submissions S."/>
        </authorList>
    </citation>
    <scope>NUCLEOTIDE SEQUENCE [LARGE SCALE GENOMIC DNA]</scope>
    <source>
        <strain evidence="6">DSM 173</strain>
    </source>
</reference>
<dbReference type="CDD" id="cd14750">
    <property type="entry name" value="PBP2_TMBP"/>
    <property type="match status" value="1"/>
</dbReference>
<dbReference type="PANTHER" id="PTHR43649">
    <property type="entry name" value="ARABINOSE-BINDING PROTEIN-RELATED"/>
    <property type="match status" value="1"/>
</dbReference>
<dbReference type="EMBL" id="FNOW01000021">
    <property type="protein sequence ID" value="SDX94666.1"/>
    <property type="molecule type" value="Genomic_DNA"/>
</dbReference>
<proteinExistence type="inferred from homology"/>
<organism evidence="5 6">
    <name type="scientific">Allochromatium warmingii</name>
    <name type="common">Chromatium warmingii</name>
    <dbReference type="NCBI Taxonomy" id="61595"/>
    <lineage>
        <taxon>Bacteria</taxon>
        <taxon>Pseudomonadati</taxon>
        <taxon>Pseudomonadota</taxon>
        <taxon>Gammaproteobacteria</taxon>
        <taxon>Chromatiales</taxon>
        <taxon>Chromatiaceae</taxon>
        <taxon>Allochromatium</taxon>
    </lineage>
</organism>
<dbReference type="STRING" id="61595.SAMN05421644_1212"/>
<dbReference type="Gene3D" id="3.40.190.10">
    <property type="entry name" value="Periplasmic binding protein-like II"/>
    <property type="match status" value="2"/>
</dbReference>
<evidence type="ECO:0000256" key="4">
    <source>
        <dbReference type="ARBA" id="ARBA00022729"/>
    </source>
</evidence>
<keyword evidence="4" id="KW-0732">Signal</keyword>
<evidence type="ECO:0000256" key="1">
    <source>
        <dbReference type="ARBA" id="ARBA00004418"/>
    </source>
</evidence>
<evidence type="ECO:0000256" key="3">
    <source>
        <dbReference type="ARBA" id="ARBA00022448"/>
    </source>
</evidence>
<sequence length="408" mass="45696">MLLLLFGPPLSATDIRFSCSLWGCQAFQERAKIWAHEHGHRLISYEVGRMADNLLGFYRQFLSAQSQDFDILLIDTIWPGVLGQHLVDLRPYLSSSTIEQHFKPIIDNLTDESGHLVGLPLFTDAGLLYYRKDLLDKYGFAPPETWAELEHIARVIVEREADPQLVGFLWQGSGYEGLTCNALEWIDSYRGGTIIDATGEITINNPQARRALAMARDWIGTISPRTVLTYSEIETTQDFVAGHAIFMRNWMEYWKDVEAPDSAVKGRVGMVPLPKGGADGKHSGTLGDMSLAVSRYSEHIPEAVQLIVYLTDQQAQHQYATDYSFSPTIMDLYAVLSAIPERSFMFAFKDVLLNGVARPATVTGIAYPKVSKKFYTTVHAILSGEVAIDAALNTLEADLRLIHHRANW</sequence>
<evidence type="ECO:0000313" key="5">
    <source>
        <dbReference type="EMBL" id="SDX94666.1"/>
    </source>
</evidence>